<dbReference type="Gene3D" id="3.30.1780.10">
    <property type="entry name" value="ornithine cyclodeaminase, domain 1"/>
    <property type="match status" value="1"/>
</dbReference>
<proteinExistence type="predicted"/>
<keyword evidence="2" id="KW-1185">Reference proteome</keyword>
<dbReference type="Pfam" id="PF02423">
    <property type="entry name" value="OCD_Mu_crystall"/>
    <property type="match status" value="1"/>
</dbReference>
<dbReference type="Gene3D" id="3.40.50.720">
    <property type="entry name" value="NAD(P)-binding Rossmann-like Domain"/>
    <property type="match status" value="1"/>
</dbReference>
<dbReference type="SUPFAM" id="SSF51735">
    <property type="entry name" value="NAD(P)-binding Rossmann-fold domains"/>
    <property type="match status" value="1"/>
</dbReference>
<dbReference type="InterPro" id="IPR023401">
    <property type="entry name" value="ODC_N"/>
</dbReference>
<accession>A0ABX1RSD6</accession>
<sequence length="313" mass="31565">MSGPVVLDAAAVQRALPMPAAIAAVREALLAGLDPDHDPPRGVVPVEHGQLLLMPAQWGGFAGVKVATVAPANPDRGLRRIQGAYLLLDAQTLTPLAFLDGAALTTIRTAAVSAVAVDLLAGTGARRLVVFGSGPQARGHLAALRAIRPVREVAVVGRHRGRTHAFAAEAGAAGLDARVGDPGDVAGADLVVCATTARSPLFDGTLLAPDTTVVAVGSHEPEAAEVDAATVCGSTVVVEARSAALREAGDVLGPVRAGLLDPDSLVELAGLVRGAPVPPGRPRLFKSVGMAWEDLVLAAATYQAAGAGRGGRS</sequence>
<dbReference type="InterPro" id="IPR003462">
    <property type="entry name" value="ODC_Mu_crystall"/>
</dbReference>
<dbReference type="InterPro" id="IPR036291">
    <property type="entry name" value="NAD(P)-bd_dom_sf"/>
</dbReference>
<dbReference type="PIRSF" id="PIRSF001439">
    <property type="entry name" value="CryM"/>
    <property type="match status" value="1"/>
</dbReference>
<dbReference type="PANTHER" id="PTHR13812">
    <property type="entry name" value="KETIMINE REDUCTASE MU-CRYSTALLIN"/>
    <property type="match status" value="1"/>
</dbReference>
<dbReference type="Proteomes" id="UP001296706">
    <property type="component" value="Unassembled WGS sequence"/>
</dbReference>
<organism evidence="1 2">
    <name type="scientific">Pseudonocardia xinjiangensis</name>
    <dbReference type="NCBI Taxonomy" id="75289"/>
    <lineage>
        <taxon>Bacteria</taxon>
        <taxon>Bacillati</taxon>
        <taxon>Actinomycetota</taxon>
        <taxon>Actinomycetes</taxon>
        <taxon>Pseudonocardiales</taxon>
        <taxon>Pseudonocardiaceae</taxon>
        <taxon>Pseudonocardia</taxon>
    </lineage>
</organism>
<protein>
    <submittedName>
        <fullName evidence="1">Ornithine cyclodeaminase family protein</fullName>
    </submittedName>
</protein>
<name>A0ABX1RSD6_9PSEU</name>
<dbReference type="RefSeq" id="WP_169400522.1">
    <property type="nucleotide sequence ID" value="NZ_BAAAJH010000010.1"/>
</dbReference>
<gene>
    <name evidence="1" type="ORF">HF577_36275</name>
</gene>
<dbReference type="PANTHER" id="PTHR13812:SF19">
    <property type="entry name" value="KETIMINE REDUCTASE MU-CRYSTALLIN"/>
    <property type="match status" value="1"/>
</dbReference>
<evidence type="ECO:0000313" key="1">
    <source>
        <dbReference type="EMBL" id="NMH82529.1"/>
    </source>
</evidence>
<dbReference type="EMBL" id="JAAXKY010000250">
    <property type="protein sequence ID" value="NMH82529.1"/>
    <property type="molecule type" value="Genomic_DNA"/>
</dbReference>
<reference evidence="1 2" key="1">
    <citation type="submission" date="2020-04" db="EMBL/GenBank/DDBJ databases">
        <authorList>
            <person name="Klaysubun C."/>
            <person name="Duangmal K."/>
            <person name="Lipun K."/>
        </authorList>
    </citation>
    <scope>NUCLEOTIDE SEQUENCE [LARGE SCALE GENOMIC DNA]</scope>
    <source>
        <strain evidence="1 2">JCM 11839</strain>
    </source>
</reference>
<evidence type="ECO:0000313" key="2">
    <source>
        <dbReference type="Proteomes" id="UP001296706"/>
    </source>
</evidence>
<comment type="caution">
    <text evidence="1">The sequence shown here is derived from an EMBL/GenBank/DDBJ whole genome shotgun (WGS) entry which is preliminary data.</text>
</comment>